<sequence length="40" mass="4479">MKIGIIISIVLMLLSVVIVVGTWLFIKMTLKVNHNKGKLN</sequence>
<keyword evidence="2" id="KW-0614">Plasmid</keyword>
<evidence type="ECO:0000256" key="1">
    <source>
        <dbReference type="SAM" id="Phobius"/>
    </source>
</evidence>
<name>A0A1L7JNA1_CLOBO</name>
<protein>
    <submittedName>
        <fullName evidence="2">Putative membrane protein</fullName>
    </submittedName>
</protein>
<evidence type="ECO:0000313" key="2">
    <source>
        <dbReference type="EMBL" id="APU87179.1"/>
    </source>
</evidence>
<keyword evidence="1" id="KW-0472">Membrane</keyword>
<reference evidence="2" key="1">
    <citation type="submission" date="2016-05" db="EMBL/GenBank/DDBJ databases">
        <authorList>
            <person name="Lavstsen T."/>
            <person name="Jespersen J.S."/>
        </authorList>
    </citation>
    <scope>NUCLEOTIDE SEQUENCE</scope>
    <source>
        <strain evidence="2">CDC69096</strain>
        <plasmid evidence="2">pNPD8_2</plasmid>
    </source>
</reference>
<geneLocation type="plasmid" evidence="2">
    <name>pNPD8_2</name>
</geneLocation>
<keyword evidence="1" id="KW-0812">Transmembrane</keyword>
<keyword evidence="1" id="KW-1133">Transmembrane helix</keyword>
<dbReference type="AlphaFoldDB" id="A0A1L7JNA1"/>
<organism evidence="2">
    <name type="scientific">Clostridium botulinum</name>
    <dbReference type="NCBI Taxonomy" id="1491"/>
    <lineage>
        <taxon>Bacteria</taxon>
        <taxon>Bacillati</taxon>
        <taxon>Bacillota</taxon>
        <taxon>Clostridia</taxon>
        <taxon>Eubacteriales</taxon>
        <taxon>Clostridiaceae</taxon>
        <taxon>Clostridium</taxon>
    </lineage>
</organism>
<gene>
    <name evidence="2" type="ORF">NPD8_3904</name>
</gene>
<proteinExistence type="predicted"/>
<feature type="transmembrane region" description="Helical" evidence="1">
    <location>
        <begin position="6"/>
        <end position="26"/>
    </location>
</feature>
<dbReference type="EMBL" id="CP015716">
    <property type="protein sequence ID" value="APU87179.1"/>
    <property type="molecule type" value="Genomic_DNA"/>
</dbReference>
<accession>A0A1L7JNA1</accession>